<dbReference type="AlphaFoldDB" id="A0AAJ5C013"/>
<accession>A0AAJ5C013</accession>
<dbReference type="PROSITE" id="PS51257">
    <property type="entry name" value="PROKAR_LIPOPROTEIN"/>
    <property type="match status" value="1"/>
</dbReference>
<sequence>MQKIILIISLCLLFISCTKEKTDYEAEIGTEQPGQLEFKEAYSFEKNGLKVSVQALNGTLTKGYNELRLKVYNKENNAEINSAALGFLPILNDAQGNQVSCPHRYQLVYNSAEKFYAAYAVFTELSSSENKWDLYLRLKVGNQEVLIKEPIMVKEQTNKNLNMVSFFGNDDEQYFIALLGPRAPKVAENNLQAGIYKYNKPSTPANGTFPDPSQFNYSEVKGFTLKLDPRMPEPSMGNHSSPNNKDLVQGDDGFYHGVVNYTMTGNWTLNFIFMNQNGKILKGTEVPKDFTPGVEGKKSELFIDILF</sequence>
<dbReference type="EMBL" id="LT906468">
    <property type="protein sequence ID" value="SNV49527.1"/>
    <property type="molecule type" value="Genomic_DNA"/>
</dbReference>
<protein>
    <recommendedName>
        <fullName evidence="3">YtkA-like</fullName>
    </recommendedName>
</protein>
<name>A0AAJ5C013_9SPHI</name>
<evidence type="ECO:0008006" key="3">
    <source>
        <dbReference type="Google" id="ProtNLM"/>
    </source>
</evidence>
<evidence type="ECO:0000313" key="2">
    <source>
        <dbReference type="Proteomes" id="UP000215355"/>
    </source>
</evidence>
<proteinExistence type="predicted"/>
<organism evidence="1 2">
    <name type="scientific">Sphingobacterium mizutaii</name>
    <dbReference type="NCBI Taxonomy" id="1010"/>
    <lineage>
        <taxon>Bacteria</taxon>
        <taxon>Pseudomonadati</taxon>
        <taxon>Bacteroidota</taxon>
        <taxon>Sphingobacteriia</taxon>
        <taxon>Sphingobacteriales</taxon>
        <taxon>Sphingobacteriaceae</taxon>
        <taxon>Sphingobacterium</taxon>
    </lineage>
</organism>
<dbReference type="RefSeq" id="WP_093095897.1">
    <property type="nucleotide sequence ID" value="NZ_FNGK01000001.1"/>
</dbReference>
<evidence type="ECO:0000313" key="1">
    <source>
        <dbReference type="EMBL" id="SNV49527.1"/>
    </source>
</evidence>
<dbReference type="KEGG" id="smiz:4412673_01804"/>
<dbReference type="Proteomes" id="UP000215355">
    <property type="component" value="Chromosome 1"/>
</dbReference>
<gene>
    <name evidence="1" type="ORF">SAMEA4412673_01804</name>
</gene>
<reference evidence="1 2" key="1">
    <citation type="submission" date="2017-06" db="EMBL/GenBank/DDBJ databases">
        <authorList>
            <consortium name="Pathogen Informatics"/>
        </authorList>
    </citation>
    <scope>NUCLEOTIDE SEQUENCE [LARGE SCALE GENOMIC DNA]</scope>
    <source>
        <strain evidence="1 2">NCTC12149</strain>
    </source>
</reference>